<evidence type="ECO:0000313" key="4">
    <source>
        <dbReference type="Proteomes" id="UP001500021"/>
    </source>
</evidence>
<gene>
    <name evidence="3" type="ORF">GCM10009111_07840</name>
</gene>
<accession>A0ABN1L466</accession>
<evidence type="ECO:0000256" key="1">
    <source>
        <dbReference type="SAM" id="MobiDB-lite"/>
    </source>
</evidence>
<comment type="caution">
    <text evidence="3">The sequence shown here is derived from an EMBL/GenBank/DDBJ whole genome shotgun (WGS) entry which is preliminary data.</text>
</comment>
<keyword evidence="2" id="KW-1133">Transmembrane helix</keyword>
<keyword evidence="4" id="KW-1185">Reference proteome</keyword>
<feature type="transmembrane region" description="Helical" evidence="2">
    <location>
        <begin position="6"/>
        <end position="26"/>
    </location>
</feature>
<evidence type="ECO:0000313" key="3">
    <source>
        <dbReference type="EMBL" id="GAA0813056.1"/>
    </source>
</evidence>
<feature type="region of interest" description="Disordered" evidence="1">
    <location>
        <begin position="140"/>
        <end position="167"/>
    </location>
</feature>
<evidence type="ECO:0000256" key="2">
    <source>
        <dbReference type="SAM" id="Phobius"/>
    </source>
</evidence>
<proteinExistence type="predicted"/>
<dbReference type="Proteomes" id="UP001500021">
    <property type="component" value="Unassembled WGS sequence"/>
</dbReference>
<organism evidence="3 4">
    <name type="scientific">Colwellia asteriadis</name>
    <dbReference type="NCBI Taxonomy" id="517723"/>
    <lineage>
        <taxon>Bacteria</taxon>
        <taxon>Pseudomonadati</taxon>
        <taxon>Pseudomonadota</taxon>
        <taxon>Gammaproteobacteria</taxon>
        <taxon>Alteromonadales</taxon>
        <taxon>Colwelliaceae</taxon>
        <taxon>Colwellia</taxon>
    </lineage>
</organism>
<name>A0ABN1L466_9GAMM</name>
<sequence length="286" mass="31819">MLNGRYTAVVISAILHLIILAALIYFSHTEKTFPAIKATKPAIKSYIYRPSKAKPIPEKIAPEINKAQVTDITDTTKIETKTEKKSESIASTNTSIKKATATKPKIAPEVLQQLLAEAPPQEQQVTEPVPEPVPDKVLEQAQRQNPAPELPPRPALPETTRPNKPRLSATEQLTRLRSAINSKAANQLYKEHTQARSASAMDGEQIPVPHSVKQLTRDEKYQQSTMRTGHHAITKNDNGTCTIHREQMLGSSVEATTSHFSCGESKFDKNFREHMKKVNAKIKPIR</sequence>
<keyword evidence="2" id="KW-0472">Membrane</keyword>
<dbReference type="EMBL" id="BAAAFA010000002">
    <property type="protein sequence ID" value="GAA0813056.1"/>
    <property type="molecule type" value="Genomic_DNA"/>
</dbReference>
<keyword evidence="2" id="KW-0812">Transmembrane</keyword>
<protein>
    <submittedName>
        <fullName evidence="3">Uncharacterized protein</fullName>
    </submittedName>
</protein>
<reference evidence="3 4" key="1">
    <citation type="journal article" date="2019" name="Int. J. Syst. Evol. Microbiol.">
        <title>The Global Catalogue of Microorganisms (GCM) 10K type strain sequencing project: providing services to taxonomists for standard genome sequencing and annotation.</title>
        <authorList>
            <consortium name="The Broad Institute Genomics Platform"/>
            <consortium name="The Broad Institute Genome Sequencing Center for Infectious Disease"/>
            <person name="Wu L."/>
            <person name="Ma J."/>
        </authorList>
    </citation>
    <scope>NUCLEOTIDE SEQUENCE [LARGE SCALE GENOMIC DNA]</scope>
    <source>
        <strain evidence="3 4">JCM 15608</strain>
    </source>
</reference>